<comment type="subunit">
    <text evidence="7">Monomer.</text>
</comment>
<comment type="caution">
    <text evidence="7">Lacks conserved residue(s) required for the propagation of feature annotation.</text>
</comment>
<dbReference type="InterPro" id="IPR036416">
    <property type="entry name" value="Pept_tRNA_hydro_sf"/>
</dbReference>
<feature type="binding site" evidence="7">
    <location>
        <position position="63"/>
    </location>
    <ligand>
        <name>tRNA</name>
        <dbReference type="ChEBI" id="CHEBI:17843"/>
    </ligand>
</feature>
<evidence type="ECO:0000256" key="6">
    <source>
        <dbReference type="ARBA" id="ARBA00050038"/>
    </source>
</evidence>
<gene>
    <name evidence="7" type="primary">pth</name>
    <name evidence="10" type="ORF">A3D04_01260</name>
</gene>
<dbReference type="AlphaFoldDB" id="A0A1F5GBP6"/>
<dbReference type="GO" id="GO:0004045">
    <property type="term" value="F:peptidyl-tRNA hydrolase activity"/>
    <property type="evidence" value="ECO:0007669"/>
    <property type="project" value="UniProtKB-UniRule"/>
</dbReference>
<dbReference type="NCBIfam" id="TIGR00447">
    <property type="entry name" value="pth"/>
    <property type="match status" value="1"/>
</dbReference>
<dbReference type="FunFam" id="3.40.50.1470:FF:000001">
    <property type="entry name" value="Peptidyl-tRNA hydrolase"/>
    <property type="match status" value="1"/>
</dbReference>
<dbReference type="GO" id="GO:0072344">
    <property type="term" value="P:rescue of stalled ribosome"/>
    <property type="evidence" value="ECO:0007669"/>
    <property type="project" value="UniProtKB-UniRule"/>
</dbReference>
<dbReference type="EC" id="3.1.1.29" evidence="1 7"/>
<dbReference type="PROSITE" id="PS01195">
    <property type="entry name" value="PEPT_TRNA_HYDROL_1"/>
    <property type="match status" value="1"/>
</dbReference>
<organism evidence="10 11">
    <name type="scientific">Candidatus Curtissbacteria bacterium RIFCSPHIGHO2_02_FULL_40_16b</name>
    <dbReference type="NCBI Taxonomy" id="1797714"/>
    <lineage>
        <taxon>Bacteria</taxon>
        <taxon>Candidatus Curtissiibacteriota</taxon>
    </lineage>
</organism>
<keyword evidence="2 7" id="KW-0820">tRNA-binding</keyword>
<dbReference type="PANTHER" id="PTHR17224:SF1">
    <property type="entry name" value="PEPTIDYL-TRNA HYDROLASE"/>
    <property type="match status" value="1"/>
</dbReference>
<comment type="function">
    <text evidence="7">Hydrolyzes ribosome-free peptidyl-tRNAs (with 1 or more amino acids incorporated), which drop off the ribosome during protein synthesis, or as a result of ribosome stalling.</text>
</comment>
<dbReference type="PANTHER" id="PTHR17224">
    <property type="entry name" value="PEPTIDYL-TRNA HYDROLASE"/>
    <property type="match status" value="1"/>
</dbReference>
<dbReference type="GO" id="GO:0000049">
    <property type="term" value="F:tRNA binding"/>
    <property type="evidence" value="ECO:0007669"/>
    <property type="project" value="UniProtKB-UniRule"/>
</dbReference>
<evidence type="ECO:0000256" key="3">
    <source>
        <dbReference type="ARBA" id="ARBA00022801"/>
    </source>
</evidence>
<comment type="caution">
    <text evidence="10">The sequence shown here is derived from an EMBL/GenBank/DDBJ whole genome shotgun (WGS) entry which is preliminary data.</text>
</comment>
<dbReference type="CDD" id="cd00462">
    <property type="entry name" value="PTH"/>
    <property type="match status" value="1"/>
</dbReference>
<dbReference type="InterPro" id="IPR001328">
    <property type="entry name" value="Pept_tRNA_hydro"/>
</dbReference>
<keyword evidence="4 7" id="KW-0694">RNA-binding</keyword>
<evidence type="ECO:0000313" key="10">
    <source>
        <dbReference type="EMBL" id="OGD89247.1"/>
    </source>
</evidence>
<comment type="subcellular location">
    <subcellularLocation>
        <location evidence="7">Cytoplasm</location>
    </subcellularLocation>
</comment>
<dbReference type="STRING" id="1797714.A3D04_01260"/>
<protein>
    <recommendedName>
        <fullName evidence="6 7">Peptidyl-tRNA hydrolase</fullName>
        <shortName evidence="7">Pth</shortName>
        <ecNumber evidence="1 7">3.1.1.29</ecNumber>
    </recommendedName>
</protein>
<evidence type="ECO:0000256" key="7">
    <source>
        <dbReference type="HAMAP-Rule" id="MF_00083"/>
    </source>
</evidence>
<comment type="catalytic activity">
    <reaction evidence="7 8">
        <text>an N-acyl-L-alpha-aminoacyl-tRNA + H2O = an N-acyl-L-amino acid + a tRNA + H(+)</text>
        <dbReference type="Rhea" id="RHEA:54448"/>
        <dbReference type="Rhea" id="RHEA-COMP:10123"/>
        <dbReference type="Rhea" id="RHEA-COMP:13883"/>
        <dbReference type="ChEBI" id="CHEBI:15377"/>
        <dbReference type="ChEBI" id="CHEBI:15378"/>
        <dbReference type="ChEBI" id="CHEBI:59874"/>
        <dbReference type="ChEBI" id="CHEBI:78442"/>
        <dbReference type="ChEBI" id="CHEBI:138191"/>
        <dbReference type="EC" id="3.1.1.29"/>
    </reaction>
</comment>
<dbReference type="GO" id="GO:0006515">
    <property type="term" value="P:protein quality control for misfolded or incompletely synthesized proteins"/>
    <property type="evidence" value="ECO:0007669"/>
    <property type="project" value="UniProtKB-UniRule"/>
</dbReference>
<comment type="similarity">
    <text evidence="5 7 9">Belongs to the PTH family.</text>
</comment>
<dbReference type="HAMAP" id="MF_00083">
    <property type="entry name" value="Pept_tRNA_hydro_bact"/>
    <property type="match status" value="1"/>
</dbReference>
<evidence type="ECO:0000256" key="8">
    <source>
        <dbReference type="RuleBase" id="RU000673"/>
    </source>
</evidence>
<feature type="site" description="Stabilizes the basic form of H active site to accept a proton" evidence="7">
    <location>
        <position position="88"/>
    </location>
</feature>
<evidence type="ECO:0000256" key="1">
    <source>
        <dbReference type="ARBA" id="ARBA00013260"/>
    </source>
</evidence>
<reference evidence="10 11" key="1">
    <citation type="journal article" date="2016" name="Nat. Commun.">
        <title>Thousands of microbial genomes shed light on interconnected biogeochemical processes in an aquifer system.</title>
        <authorList>
            <person name="Anantharaman K."/>
            <person name="Brown C.T."/>
            <person name="Hug L.A."/>
            <person name="Sharon I."/>
            <person name="Castelle C.J."/>
            <person name="Probst A.J."/>
            <person name="Thomas B.C."/>
            <person name="Singh A."/>
            <person name="Wilkins M.J."/>
            <person name="Karaoz U."/>
            <person name="Brodie E.L."/>
            <person name="Williams K.H."/>
            <person name="Hubbard S.S."/>
            <person name="Banfield J.F."/>
        </authorList>
    </citation>
    <scope>NUCLEOTIDE SEQUENCE [LARGE SCALE GENOMIC DNA]</scope>
</reference>
<keyword evidence="3 7" id="KW-0378">Hydrolase</keyword>
<dbReference type="Gene3D" id="3.40.50.1470">
    <property type="entry name" value="Peptidyl-tRNA hydrolase"/>
    <property type="match status" value="1"/>
</dbReference>
<comment type="function">
    <text evidence="7">Catalyzes the release of premature peptidyl moieties from peptidyl-tRNA molecules trapped in stalled 50S ribosomal subunits, and thus maintains levels of free tRNAs and 50S ribosomes.</text>
</comment>
<dbReference type="EMBL" id="MFBD01000008">
    <property type="protein sequence ID" value="OGD89247.1"/>
    <property type="molecule type" value="Genomic_DNA"/>
</dbReference>
<evidence type="ECO:0000256" key="2">
    <source>
        <dbReference type="ARBA" id="ARBA00022555"/>
    </source>
</evidence>
<feature type="binding site" evidence="7">
    <location>
        <position position="14"/>
    </location>
    <ligand>
        <name>tRNA</name>
        <dbReference type="ChEBI" id="CHEBI:17843"/>
    </ligand>
</feature>
<feature type="active site" description="Proton acceptor" evidence="7">
    <location>
        <position position="19"/>
    </location>
</feature>
<dbReference type="Proteomes" id="UP000177369">
    <property type="component" value="Unassembled WGS sequence"/>
</dbReference>
<keyword evidence="7" id="KW-0963">Cytoplasm</keyword>
<evidence type="ECO:0000256" key="4">
    <source>
        <dbReference type="ARBA" id="ARBA00022884"/>
    </source>
</evidence>
<name>A0A1F5GBP6_9BACT</name>
<dbReference type="InterPro" id="IPR018171">
    <property type="entry name" value="Pept_tRNA_hydro_CS"/>
</dbReference>
<sequence>MKLMVGLGNPGKKYAHTRHNFGFTVIDEFTKEHGLLWRYNPDWIAYFIKTEEFVLLKPATFMNKSGTSVAAAARFYRIDKKDVLVIHDELDLPLGKIRISFDSLSAGHKGVDSIIEALSGVEFGRLRLGIGPTSSREAGLRGVKGPNDAEKFVLREFTKEEQKKLQEVSKIAIEALNSYLADGIDMAMNRFN</sequence>
<proteinExistence type="inferred from homology"/>
<evidence type="ECO:0000256" key="5">
    <source>
        <dbReference type="ARBA" id="ARBA00038063"/>
    </source>
</evidence>
<dbReference type="Pfam" id="PF01195">
    <property type="entry name" value="Pept_tRNA_hydro"/>
    <property type="match status" value="1"/>
</dbReference>
<feature type="site" description="Discriminates between blocked and unblocked aminoacyl-tRNA" evidence="7">
    <location>
        <position position="9"/>
    </location>
</feature>
<dbReference type="SUPFAM" id="SSF53178">
    <property type="entry name" value="Peptidyl-tRNA hydrolase-like"/>
    <property type="match status" value="1"/>
</dbReference>
<feature type="binding site" evidence="7">
    <location>
        <position position="61"/>
    </location>
    <ligand>
        <name>tRNA</name>
        <dbReference type="ChEBI" id="CHEBI:17843"/>
    </ligand>
</feature>
<accession>A0A1F5GBP6</accession>
<dbReference type="GO" id="GO:0005737">
    <property type="term" value="C:cytoplasm"/>
    <property type="evidence" value="ECO:0007669"/>
    <property type="project" value="UniProtKB-SubCell"/>
</dbReference>
<evidence type="ECO:0000256" key="9">
    <source>
        <dbReference type="RuleBase" id="RU004320"/>
    </source>
</evidence>
<evidence type="ECO:0000313" key="11">
    <source>
        <dbReference type="Proteomes" id="UP000177369"/>
    </source>
</evidence>